<gene>
    <name evidence="4" type="ORF">SAMN06273567_109157</name>
</gene>
<dbReference type="PANTHER" id="PTHR21666:SF270">
    <property type="entry name" value="MUREIN HYDROLASE ACTIVATOR ENVC"/>
    <property type="match status" value="1"/>
</dbReference>
<dbReference type="InterPro" id="IPR011055">
    <property type="entry name" value="Dup_hybrid_motif"/>
</dbReference>
<protein>
    <submittedName>
        <fullName evidence="4">Murein DD-endopeptidase MepM and murein hydrolase activator NlpD, contain LysM domain</fullName>
    </submittedName>
</protein>
<accession>A0A521FJA7</accession>
<dbReference type="SUPFAM" id="SSF51261">
    <property type="entry name" value="Duplicated hybrid motif"/>
    <property type="match status" value="1"/>
</dbReference>
<proteinExistence type="predicted"/>
<sequence>MATLHHRLGVLRRGSNRVRTVETTGEAHPSRHGAHTRPRRAVLVLAAVAAVLGAGLPPATAAPGDDGAGTTAQSTFDALTAEVERITGLVEAAEQELQRLTVEAEAAADAARAAQDGLTAAQSAAAAAAAELEAARSAVAQAQGNVTALAREAFMGSAPIGEAAALLDAAGPDQFLQRAATMDLLGDDRAARLAAFAELRDRQEAADRDARAAVAAQEQAAAAAAQADAAAQAQLAAAQQSYDTVAEQQAVLQGQLRDAEIALLAARGVQEAADAYDAQMRSEVAQERAETAALVAGRVTSCYGSRGGTQHNGIDIAATMRTPIYVPADGVVLQAGPASGFGLAVYIQHADGTITVYGHINQFFVTAGQRVSAGQRIAEVGNRGQSTGPHLHIETHTGGLYANRVDPAPWLAARGITLGGACG</sequence>
<keyword evidence="1" id="KW-0175">Coiled coil</keyword>
<dbReference type="CDD" id="cd12797">
    <property type="entry name" value="M23_peptidase"/>
    <property type="match status" value="1"/>
</dbReference>
<reference evidence="4 5" key="1">
    <citation type="submission" date="2017-05" db="EMBL/GenBank/DDBJ databases">
        <authorList>
            <person name="Varghese N."/>
            <person name="Submissions S."/>
        </authorList>
    </citation>
    <scope>NUCLEOTIDE SEQUENCE [LARGE SCALE GENOMIC DNA]</scope>
    <source>
        <strain evidence="4 5">DSM 46834</strain>
    </source>
</reference>
<dbReference type="Proteomes" id="UP000317484">
    <property type="component" value="Unassembled WGS sequence"/>
</dbReference>
<evidence type="ECO:0000256" key="2">
    <source>
        <dbReference type="SAM" id="MobiDB-lite"/>
    </source>
</evidence>
<dbReference type="AlphaFoldDB" id="A0A521FJA7"/>
<feature type="compositionally biased region" description="Basic residues" evidence="2">
    <location>
        <begin position="1"/>
        <end position="16"/>
    </location>
</feature>
<feature type="coiled-coil region" evidence="1">
    <location>
        <begin position="76"/>
        <end position="152"/>
    </location>
</feature>
<dbReference type="Gene3D" id="2.70.70.10">
    <property type="entry name" value="Glucose Permease (Domain IIA)"/>
    <property type="match status" value="1"/>
</dbReference>
<keyword evidence="5" id="KW-1185">Reference proteome</keyword>
<dbReference type="InterPro" id="IPR016047">
    <property type="entry name" value="M23ase_b-sheet_dom"/>
</dbReference>
<evidence type="ECO:0000256" key="1">
    <source>
        <dbReference type="SAM" id="Coils"/>
    </source>
</evidence>
<keyword evidence="4" id="KW-0378">Hydrolase</keyword>
<dbReference type="RefSeq" id="WP_246066200.1">
    <property type="nucleotide sequence ID" value="NZ_FXTJ01000009.1"/>
</dbReference>
<dbReference type="EMBL" id="FXTJ01000009">
    <property type="protein sequence ID" value="SMO96258.1"/>
    <property type="molecule type" value="Genomic_DNA"/>
</dbReference>
<feature type="domain" description="M23ase beta-sheet core" evidence="3">
    <location>
        <begin position="310"/>
        <end position="401"/>
    </location>
</feature>
<evidence type="ECO:0000259" key="3">
    <source>
        <dbReference type="Pfam" id="PF01551"/>
    </source>
</evidence>
<feature type="region of interest" description="Disordered" evidence="2">
    <location>
        <begin position="1"/>
        <end position="37"/>
    </location>
</feature>
<dbReference type="GO" id="GO:0004222">
    <property type="term" value="F:metalloendopeptidase activity"/>
    <property type="evidence" value="ECO:0007669"/>
    <property type="project" value="TreeGrafter"/>
</dbReference>
<dbReference type="InterPro" id="IPR050570">
    <property type="entry name" value="Cell_wall_metabolism_enzyme"/>
</dbReference>
<evidence type="ECO:0000313" key="5">
    <source>
        <dbReference type="Proteomes" id="UP000317484"/>
    </source>
</evidence>
<dbReference type="PANTHER" id="PTHR21666">
    <property type="entry name" value="PEPTIDASE-RELATED"/>
    <property type="match status" value="1"/>
</dbReference>
<name>A0A521FJA7_9ACTN</name>
<dbReference type="Pfam" id="PF01551">
    <property type="entry name" value="Peptidase_M23"/>
    <property type="match status" value="1"/>
</dbReference>
<evidence type="ECO:0000313" key="4">
    <source>
        <dbReference type="EMBL" id="SMO96258.1"/>
    </source>
</evidence>
<organism evidence="4 5">
    <name type="scientific">Geodermatophilus aquaeductus</name>
    <dbReference type="NCBI Taxonomy" id="1564161"/>
    <lineage>
        <taxon>Bacteria</taxon>
        <taxon>Bacillati</taxon>
        <taxon>Actinomycetota</taxon>
        <taxon>Actinomycetes</taxon>
        <taxon>Geodermatophilales</taxon>
        <taxon>Geodermatophilaceae</taxon>
        <taxon>Geodermatophilus</taxon>
    </lineage>
</organism>